<proteinExistence type="predicted"/>
<comment type="caution">
    <text evidence="2">The sequence shown here is derived from an EMBL/GenBank/DDBJ whole genome shotgun (WGS) entry which is preliminary data.</text>
</comment>
<reference evidence="2" key="1">
    <citation type="submission" date="2020-04" db="EMBL/GenBank/DDBJ databases">
        <title>Genome Assembly and Annotation of Botryosphaeria dothidea sdau 11-99, a Latent Pathogen of Apple Fruit Ring Rot in China.</title>
        <authorList>
            <person name="Yu C."/>
            <person name="Diao Y."/>
            <person name="Lu Q."/>
            <person name="Zhao J."/>
            <person name="Cui S."/>
            <person name="Peng C."/>
            <person name="He B."/>
            <person name="Liu H."/>
        </authorList>
    </citation>
    <scope>NUCLEOTIDE SEQUENCE [LARGE SCALE GENOMIC DNA]</scope>
    <source>
        <strain evidence="2">Sdau11-99</strain>
    </source>
</reference>
<dbReference type="EMBL" id="WWBZ02000022">
    <property type="protein sequence ID" value="KAF4307703.1"/>
    <property type="molecule type" value="Genomic_DNA"/>
</dbReference>
<accession>A0A8H4IWL2</accession>
<organism evidence="2 3">
    <name type="scientific">Botryosphaeria dothidea</name>
    <dbReference type="NCBI Taxonomy" id="55169"/>
    <lineage>
        <taxon>Eukaryota</taxon>
        <taxon>Fungi</taxon>
        <taxon>Dikarya</taxon>
        <taxon>Ascomycota</taxon>
        <taxon>Pezizomycotina</taxon>
        <taxon>Dothideomycetes</taxon>
        <taxon>Dothideomycetes incertae sedis</taxon>
        <taxon>Botryosphaeriales</taxon>
        <taxon>Botryosphaeriaceae</taxon>
        <taxon>Botryosphaeria</taxon>
    </lineage>
</organism>
<dbReference type="Proteomes" id="UP000572817">
    <property type="component" value="Unassembled WGS sequence"/>
</dbReference>
<name>A0A8H4IWL2_9PEZI</name>
<gene>
    <name evidence="2" type="ORF">GTA08_BOTSDO04622</name>
</gene>
<keyword evidence="3" id="KW-1185">Reference proteome</keyword>
<dbReference type="AlphaFoldDB" id="A0A8H4IWL2"/>
<evidence type="ECO:0000313" key="3">
    <source>
        <dbReference type="Proteomes" id="UP000572817"/>
    </source>
</evidence>
<feature type="region of interest" description="Disordered" evidence="1">
    <location>
        <begin position="1"/>
        <end position="77"/>
    </location>
</feature>
<protein>
    <submittedName>
        <fullName evidence="2">Uncharacterized protein</fullName>
    </submittedName>
</protein>
<evidence type="ECO:0000256" key="1">
    <source>
        <dbReference type="SAM" id="MobiDB-lite"/>
    </source>
</evidence>
<sequence>METGPHGVPAELDNRLENEDETPVAVDPDTLNSGLEISDGPLLDGVPSELDNRSENGDGTPVITDPDELEIGLENGSDKSVETLWDRLGSELERRDEAPIDAVLEDTGGNIRDENDSDTVRLPEMADKELRRPFVDEKGEETGRIEVDCDATVTVETPVKRLLTLEG</sequence>
<evidence type="ECO:0000313" key="2">
    <source>
        <dbReference type="EMBL" id="KAF4307703.1"/>
    </source>
</evidence>